<sequence>MSTLHEQPVLHVGDPEAFGAVKGAIESSFSLGHVAAFLKTLERSGVRVRDFQSVLAKGLLGKATATQYGQLGNSDQGQIRELYLASLERVAPELRQKFFKLYAYY</sequence>
<protein>
    <submittedName>
        <fullName evidence="1">Uncharacterized protein</fullName>
    </submittedName>
</protein>
<evidence type="ECO:0000313" key="2">
    <source>
        <dbReference type="Proteomes" id="UP000647241"/>
    </source>
</evidence>
<accession>A0A917MB61</accession>
<name>A0A917MB61_9BACT</name>
<dbReference type="EMBL" id="BMGT01000004">
    <property type="protein sequence ID" value="GGG89075.1"/>
    <property type="molecule type" value="Genomic_DNA"/>
</dbReference>
<comment type="caution">
    <text evidence="1">The sequence shown here is derived from an EMBL/GenBank/DDBJ whole genome shotgun (WGS) entry which is preliminary data.</text>
</comment>
<proteinExistence type="predicted"/>
<dbReference type="RefSeq" id="WP_188555666.1">
    <property type="nucleotide sequence ID" value="NZ_BMGT01000004.1"/>
</dbReference>
<gene>
    <name evidence="1" type="ORF">GCM10011585_36550</name>
</gene>
<dbReference type="Proteomes" id="UP000647241">
    <property type="component" value="Unassembled WGS sequence"/>
</dbReference>
<organism evidence="1 2">
    <name type="scientific">Edaphobacter dinghuensis</name>
    <dbReference type="NCBI Taxonomy" id="1560005"/>
    <lineage>
        <taxon>Bacteria</taxon>
        <taxon>Pseudomonadati</taxon>
        <taxon>Acidobacteriota</taxon>
        <taxon>Terriglobia</taxon>
        <taxon>Terriglobales</taxon>
        <taxon>Acidobacteriaceae</taxon>
        <taxon>Edaphobacter</taxon>
    </lineage>
</organism>
<keyword evidence="2" id="KW-1185">Reference proteome</keyword>
<dbReference type="AlphaFoldDB" id="A0A917MB61"/>
<reference evidence="1" key="2">
    <citation type="submission" date="2020-09" db="EMBL/GenBank/DDBJ databases">
        <authorList>
            <person name="Sun Q."/>
            <person name="Zhou Y."/>
        </authorList>
    </citation>
    <scope>NUCLEOTIDE SEQUENCE</scope>
    <source>
        <strain evidence="1">CGMCC 1.12997</strain>
    </source>
</reference>
<reference evidence="1" key="1">
    <citation type="journal article" date="2014" name="Int. J. Syst. Evol. Microbiol.">
        <title>Complete genome sequence of Corynebacterium casei LMG S-19264T (=DSM 44701T), isolated from a smear-ripened cheese.</title>
        <authorList>
            <consortium name="US DOE Joint Genome Institute (JGI-PGF)"/>
            <person name="Walter F."/>
            <person name="Albersmeier A."/>
            <person name="Kalinowski J."/>
            <person name="Ruckert C."/>
        </authorList>
    </citation>
    <scope>NUCLEOTIDE SEQUENCE</scope>
    <source>
        <strain evidence="1">CGMCC 1.12997</strain>
    </source>
</reference>
<evidence type="ECO:0000313" key="1">
    <source>
        <dbReference type="EMBL" id="GGG89075.1"/>
    </source>
</evidence>